<organism evidence="2">
    <name type="scientific">Mucor ambiguus</name>
    <dbReference type="NCBI Taxonomy" id="91626"/>
    <lineage>
        <taxon>Eukaryota</taxon>
        <taxon>Fungi</taxon>
        <taxon>Fungi incertae sedis</taxon>
        <taxon>Mucoromycota</taxon>
        <taxon>Mucoromycotina</taxon>
        <taxon>Mucoromycetes</taxon>
        <taxon>Mucorales</taxon>
        <taxon>Mucorineae</taxon>
        <taxon>Mucoraceae</taxon>
        <taxon>Mucor</taxon>
    </lineage>
</organism>
<protein>
    <recommendedName>
        <fullName evidence="1">UspA domain-containing protein</fullName>
    </recommendedName>
</protein>
<feature type="domain" description="UspA" evidence="1">
    <location>
        <begin position="83"/>
        <end position="214"/>
    </location>
</feature>
<dbReference type="PANTHER" id="PTHR47815:SF1">
    <property type="entry name" value="UNIVERSAL STRESS PROTEIN A FAMILY PROTEIN C25B2.10"/>
    <property type="match status" value="1"/>
</dbReference>
<dbReference type="Pfam" id="PF00582">
    <property type="entry name" value="Usp"/>
    <property type="match status" value="1"/>
</dbReference>
<dbReference type="Gene3D" id="3.40.50.620">
    <property type="entry name" value="HUPs"/>
    <property type="match status" value="1"/>
</dbReference>
<keyword evidence="3" id="KW-1185">Reference proteome</keyword>
<proteinExistence type="predicted"/>
<dbReference type="InterPro" id="IPR014729">
    <property type="entry name" value="Rossmann-like_a/b/a_fold"/>
</dbReference>
<dbReference type="OrthoDB" id="843225at2759"/>
<dbReference type="Proteomes" id="UP000053815">
    <property type="component" value="Unassembled WGS sequence"/>
</dbReference>
<name>A0A0C9MH70_9FUNG</name>
<evidence type="ECO:0000313" key="2">
    <source>
        <dbReference type="EMBL" id="GAN02472.1"/>
    </source>
</evidence>
<dbReference type="STRING" id="91626.A0A0C9MH70"/>
<reference evidence="2" key="1">
    <citation type="submission" date="2014-09" db="EMBL/GenBank/DDBJ databases">
        <title>Draft genome sequence of an oleaginous Mucoromycotina fungus Mucor ambiguus NBRC6742.</title>
        <authorList>
            <person name="Takeda I."/>
            <person name="Yamane N."/>
            <person name="Morita T."/>
            <person name="Tamano K."/>
            <person name="Machida M."/>
            <person name="Baker S."/>
            <person name="Koike H."/>
        </authorList>
    </citation>
    <scope>NUCLEOTIDE SEQUENCE</scope>
    <source>
        <strain evidence="2">NBRC 6742</strain>
    </source>
</reference>
<sequence length="317" mass="36050">MAAAEDNQSRKVLIVEPSLKLKLNKQISSLSLESRHSIQSSYDSSRTYQRRVSFDNVTNISPAYQSFTLKQCSRGFERSRRSRTFIVAIDLDSNNIEPLIFALTNLVDEGDEIVVVGVYSQSHLLDDDELQPKDKAQEIMNWIIESHQGDNISMVVELTFSRPEFALEEMMRMYQPSMLVVGSRNKAKYKHAYSGAGIFKYRLKHSTIPVVIVREKPQPRPQLQHLPKNKVPSSTSMLCFAPEKEDPDRSVICTILTSHDGTAKERQPRQMGFLNSTCQARNQLKELAAYIKSEKENTGVLSTSKSRTLFELHYSNG</sequence>
<dbReference type="AlphaFoldDB" id="A0A0C9MH70"/>
<evidence type="ECO:0000259" key="1">
    <source>
        <dbReference type="Pfam" id="PF00582"/>
    </source>
</evidence>
<dbReference type="PANTHER" id="PTHR47815">
    <property type="entry name" value="UNIVERSAL STRESS PROTEIN A FAMILY PROTEIN C25B2.10"/>
    <property type="match status" value="1"/>
</dbReference>
<gene>
    <name evidence="2" type="ORF">MAM1_0023c01916</name>
</gene>
<dbReference type="SUPFAM" id="SSF52402">
    <property type="entry name" value="Adenine nucleotide alpha hydrolases-like"/>
    <property type="match status" value="1"/>
</dbReference>
<accession>A0A0C9MH70</accession>
<evidence type="ECO:0000313" key="3">
    <source>
        <dbReference type="Proteomes" id="UP000053815"/>
    </source>
</evidence>
<dbReference type="EMBL" id="DF836312">
    <property type="protein sequence ID" value="GAN02472.1"/>
    <property type="molecule type" value="Genomic_DNA"/>
</dbReference>
<dbReference type="InterPro" id="IPR006016">
    <property type="entry name" value="UspA"/>
</dbReference>